<dbReference type="PROSITE" id="PS51257">
    <property type="entry name" value="PROKAR_LIPOPROTEIN"/>
    <property type="match status" value="1"/>
</dbReference>
<dbReference type="PANTHER" id="PTHR11908">
    <property type="entry name" value="XANTHINE DEHYDROGENASE"/>
    <property type="match status" value="1"/>
</dbReference>
<dbReference type="SUPFAM" id="SSF56003">
    <property type="entry name" value="Molybdenum cofactor-binding domain"/>
    <property type="match status" value="1"/>
</dbReference>
<dbReference type="Gene3D" id="3.30.365.10">
    <property type="entry name" value="Aldehyde oxidase/xanthine dehydrogenase, molybdopterin binding domain"/>
    <property type="match status" value="4"/>
</dbReference>
<dbReference type="RefSeq" id="WP_164456001.1">
    <property type="nucleotide sequence ID" value="NZ_JAAIJQ010000116.1"/>
</dbReference>
<dbReference type="EMBL" id="JAAIJQ010000116">
    <property type="protein sequence ID" value="NEV64849.1"/>
    <property type="molecule type" value="Genomic_DNA"/>
</dbReference>
<dbReference type="Pfam" id="PF02738">
    <property type="entry name" value="MoCoBD_1"/>
    <property type="match status" value="1"/>
</dbReference>
<name>A0A6M0K5Z1_9GAMM</name>
<keyword evidence="2" id="KW-0500">Molybdenum</keyword>
<dbReference type="InterPro" id="IPR037165">
    <property type="entry name" value="AldOxase/xan_DH_Mopterin-bd_sf"/>
</dbReference>
<proteinExistence type="inferred from homology"/>
<keyword evidence="3" id="KW-0560">Oxidoreductase</keyword>
<evidence type="ECO:0000256" key="3">
    <source>
        <dbReference type="ARBA" id="ARBA00023002"/>
    </source>
</evidence>
<comment type="caution">
    <text evidence="6">The sequence shown here is derived from an EMBL/GenBank/DDBJ whole genome shotgun (WGS) entry which is preliminary data.</text>
</comment>
<dbReference type="PANTHER" id="PTHR11908:SF132">
    <property type="entry name" value="ALDEHYDE OXIDASE 1-RELATED"/>
    <property type="match status" value="1"/>
</dbReference>
<dbReference type="InterPro" id="IPR000674">
    <property type="entry name" value="Ald_Oxase/Xan_DH_a/b"/>
</dbReference>
<dbReference type="GO" id="GO:0016491">
    <property type="term" value="F:oxidoreductase activity"/>
    <property type="evidence" value="ECO:0007669"/>
    <property type="project" value="UniProtKB-KW"/>
</dbReference>
<sequence>MSRPQQALHALGRSRFVDDIPAPSGALHAAVSCSPHPHAGVRGLDTAAALAVEGVVGVLTARDIPGANAIGIVVGDEPLLAEDSVHYAGQPLALVLARNPEQARRGAAAIRLDAEPLPVMADPRRAREEGRLFAPARTFGCGDVEAAWSRCAHVVGGRVACGGQEQLYLETQSSLAIPRDDGSLLIHSSTQNPSGVQAAISRVLGVPMHQVEVDVGRVGGGFGGKESQASAWATLAALGARLSGQAVKLVLRRGEDMRMTGKRHPYQADFRIGLDPEGRILAYEVDFIQNAGAYTDLSLAVLERSLFHANGSYRIPNLRATGWSCRTNLPPFTAMRGFGAPQAAFVIEAAIRRAAGQSGIPAEQIQRLSLLDEDDHFHYGMAAERCQARRCWDQAHQDFGVERWRADVDGYNAAHPLSKKGLALTPICFGISFTHLPLNQGSALVHGYLDGSIGFSTGAVEMGQGVTAKLCRVAAASLGVPLERIRAETTNTTRVANGSASAASVTADLNGKALAKACGALRERLLQVAAEQLSAPVEGLSLKAGRVARAGRPTELSWEALVQSAYERRISLSAQAHYSTPGLEFDTTRQAGHPFAYHVYGTAVTEVRLDCLRGTYRIGPVRILHDAGASLHPEIDRGQVEGAVVQGIGWITSEELIYDAEGRLLTDALATYKIPDGPSSPEIEVRFLSDAAEPAGLLNAKAVGEPPFLYGVGAYTALLDAIGAFRPERDSALDAPLTPERVLMALVG</sequence>
<dbReference type="InterPro" id="IPR008274">
    <property type="entry name" value="AldOxase/xan_DH_MoCoBD1"/>
</dbReference>
<dbReference type="GO" id="GO:0005506">
    <property type="term" value="F:iron ion binding"/>
    <property type="evidence" value="ECO:0007669"/>
    <property type="project" value="InterPro"/>
</dbReference>
<evidence type="ECO:0000256" key="4">
    <source>
        <dbReference type="ARBA" id="ARBA00053029"/>
    </source>
</evidence>
<reference evidence="6 7" key="1">
    <citation type="submission" date="2020-02" db="EMBL/GenBank/DDBJ databases">
        <title>Genome sequences of Thiorhodococcus mannitoliphagus and Thiorhodococcus minor, purple sulfur photosynthetic bacteria in the gammaproteobacterial family, Chromatiaceae.</title>
        <authorList>
            <person name="Aviles F.A."/>
            <person name="Meyer T.E."/>
            <person name="Kyndt J.A."/>
        </authorList>
    </citation>
    <scope>NUCLEOTIDE SEQUENCE [LARGE SCALE GENOMIC DNA]</scope>
    <source>
        <strain evidence="6 7">DSM 11518</strain>
    </source>
</reference>
<dbReference type="Pfam" id="PF01315">
    <property type="entry name" value="Ald_Xan_dh_C"/>
    <property type="match status" value="1"/>
</dbReference>
<keyword evidence="7" id="KW-1185">Reference proteome</keyword>
<dbReference type="FunFam" id="3.30.365.10:FF:000001">
    <property type="entry name" value="Xanthine dehydrogenase oxidase"/>
    <property type="match status" value="1"/>
</dbReference>
<dbReference type="InterPro" id="IPR036856">
    <property type="entry name" value="Ald_Oxase/Xan_DH_a/b_sf"/>
</dbReference>
<accession>A0A6M0K5Z1</accession>
<dbReference type="Pfam" id="PF20256">
    <property type="entry name" value="MoCoBD_2"/>
    <property type="match status" value="1"/>
</dbReference>
<dbReference type="SMART" id="SM01008">
    <property type="entry name" value="Ald_Xan_dh_C"/>
    <property type="match status" value="1"/>
</dbReference>
<gene>
    <name evidence="6" type="ORF">G3446_23775</name>
</gene>
<evidence type="ECO:0000259" key="5">
    <source>
        <dbReference type="SMART" id="SM01008"/>
    </source>
</evidence>
<dbReference type="InterPro" id="IPR016208">
    <property type="entry name" value="Ald_Oxase/xanthine_DH-like"/>
</dbReference>
<evidence type="ECO:0000256" key="2">
    <source>
        <dbReference type="ARBA" id="ARBA00022505"/>
    </source>
</evidence>
<organism evidence="6 7">
    <name type="scientific">Thiorhodococcus minor</name>
    <dbReference type="NCBI Taxonomy" id="57489"/>
    <lineage>
        <taxon>Bacteria</taxon>
        <taxon>Pseudomonadati</taxon>
        <taxon>Pseudomonadota</taxon>
        <taxon>Gammaproteobacteria</taxon>
        <taxon>Chromatiales</taxon>
        <taxon>Chromatiaceae</taxon>
        <taxon>Thiorhodococcus</taxon>
    </lineage>
</organism>
<dbReference type="Proteomes" id="UP000483379">
    <property type="component" value="Unassembled WGS sequence"/>
</dbReference>
<dbReference type="AlphaFoldDB" id="A0A6M0K5Z1"/>
<protein>
    <submittedName>
        <fullName evidence="6">Molybdopterin-dependent oxidoreductase</fullName>
    </submittedName>
</protein>
<dbReference type="SUPFAM" id="SSF54665">
    <property type="entry name" value="CO dehydrogenase molybdoprotein N-domain-like"/>
    <property type="match status" value="1"/>
</dbReference>
<evidence type="ECO:0000256" key="1">
    <source>
        <dbReference type="ARBA" id="ARBA00006849"/>
    </source>
</evidence>
<comment type="similarity">
    <text evidence="1">Belongs to the xanthine dehydrogenase family.</text>
</comment>
<evidence type="ECO:0000313" key="7">
    <source>
        <dbReference type="Proteomes" id="UP000483379"/>
    </source>
</evidence>
<evidence type="ECO:0000313" key="6">
    <source>
        <dbReference type="EMBL" id="NEV64849.1"/>
    </source>
</evidence>
<comment type="cofactor">
    <cofactor evidence="4">
        <name>Mo-molybdopterin cytosine dinucleotide</name>
        <dbReference type="ChEBI" id="CHEBI:71308"/>
    </cofactor>
</comment>
<dbReference type="Gene3D" id="3.90.1170.50">
    <property type="entry name" value="Aldehyde oxidase/xanthine dehydrogenase, a/b hammerhead"/>
    <property type="match status" value="1"/>
</dbReference>
<dbReference type="InterPro" id="IPR046867">
    <property type="entry name" value="AldOxase/xan_DH_MoCoBD2"/>
</dbReference>
<feature type="domain" description="Aldehyde oxidase/xanthine dehydrogenase a/b hammerhead" evidence="5">
    <location>
        <begin position="11"/>
        <end position="118"/>
    </location>
</feature>